<dbReference type="PROSITE" id="PS51257">
    <property type="entry name" value="PROKAR_LIPOPROTEIN"/>
    <property type="match status" value="1"/>
</dbReference>
<evidence type="ECO:0000313" key="2">
    <source>
        <dbReference type="Proteomes" id="UP000295718"/>
    </source>
</evidence>
<reference evidence="1 2" key="1">
    <citation type="submission" date="2019-03" db="EMBL/GenBank/DDBJ databases">
        <title>Genomic Encyclopedia of Type Strains, Phase IV (KMG-IV): sequencing the most valuable type-strain genomes for metagenomic binning, comparative biology and taxonomic classification.</title>
        <authorList>
            <person name="Goeker M."/>
        </authorList>
    </citation>
    <scope>NUCLEOTIDE SEQUENCE [LARGE SCALE GENOMIC DNA]</scope>
    <source>
        <strain evidence="1 2">DSM 100556</strain>
    </source>
</reference>
<dbReference type="Proteomes" id="UP000295718">
    <property type="component" value="Unassembled WGS sequence"/>
</dbReference>
<accession>A0A4R1R631</accession>
<dbReference type="EMBL" id="SLUO01000001">
    <property type="protein sequence ID" value="TCL61003.1"/>
    <property type="molecule type" value="Genomic_DNA"/>
</dbReference>
<keyword evidence="2" id="KW-1185">Reference proteome</keyword>
<comment type="caution">
    <text evidence="1">The sequence shown here is derived from an EMBL/GenBank/DDBJ whole genome shotgun (WGS) entry which is preliminary data.</text>
</comment>
<evidence type="ECO:0008006" key="3">
    <source>
        <dbReference type="Google" id="ProtNLM"/>
    </source>
</evidence>
<proteinExistence type="predicted"/>
<dbReference type="AlphaFoldDB" id="A0A4R1R631"/>
<evidence type="ECO:0000313" key="1">
    <source>
        <dbReference type="EMBL" id="TCL61003.1"/>
    </source>
</evidence>
<name>A0A4R1R631_9FIRM</name>
<organism evidence="1 2">
    <name type="scientific">Kineothrix alysoides</name>
    <dbReference type="NCBI Taxonomy" id="1469948"/>
    <lineage>
        <taxon>Bacteria</taxon>
        <taxon>Bacillati</taxon>
        <taxon>Bacillota</taxon>
        <taxon>Clostridia</taxon>
        <taxon>Lachnospirales</taxon>
        <taxon>Lachnospiraceae</taxon>
        <taxon>Kineothrix</taxon>
    </lineage>
</organism>
<gene>
    <name evidence="1" type="ORF">EDD76_101100</name>
</gene>
<sequence length="223" mass="26183">MSKRLIFILCIFWIILISGCSNTKNNEKHILPKDTLQEDFKEENNNLFFFKNNLSTIHYKAKFSYDEGYKTKVVSMQVLNISGFENGALYELKLEPTGEFPGDLSDNRLTIYLYVDKEKIYRIWNTYEEISQFTNEKDIISNSSIVCQESELSDILDENAQGIHHSIAIYENQRISNMYECNEYGNRVGYYESFSWEEGKGMVWYRSGYREGADSLELEMTEE</sequence>
<dbReference type="RefSeq" id="WP_051869587.1">
    <property type="nucleotide sequence ID" value="NZ_JPNB01000002.1"/>
</dbReference>
<protein>
    <recommendedName>
        <fullName evidence="3">Lipoprotein</fullName>
    </recommendedName>
</protein>
<dbReference type="OrthoDB" id="2047706at2"/>